<dbReference type="InterPro" id="IPR038883">
    <property type="entry name" value="AN11006-like"/>
</dbReference>
<evidence type="ECO:0000313" key="2">
    <source>
        <dbReference type="Proteomes" id="UP001310594"/>
    </source>
</evidence>
<dbReference type="AlphaFoldDB" id="A0AAN7VPK4"/>
<dbReference type="PANTHER" id="PTHR42085">
    <property type="entry name" value="F-BOX DOMAIN-CONTAINING PROTEIN"/>
    <property type="match status" value="1"/>
</dbReference>
<comment type="caution">
    <text evidence="1">The sequence shown here is derived from an EMBL/GenBank/DDBJ whole genome shotgun (WGS) entry which is preliminary data.</text>
</comment>
<reference evidence="1" key="1">
    <citation type="submission" date="2023-08" db="EMBL/GenBank/DDBJ databases">
        <title>Black Yeasts Isolated from many extreme environments.</title>
        <authorList>
            <person name="Coleine C."/>
            <person name="Stajich J.E."/>
            <person name="Selbmann L."/>
        </authorList>
    </citation>
    <scope>NUCLEOTIDE SEQUENCE</scope>
    <source>
        <strain evidence="1">CCFEE 5810</strain>
    </source>
</reference>
<accession>A0AAN7VPK4</accession>
<sequence length="313" mass="35438">MVCQQIRLESGELFYNINTFSFSGSSMFSDHANLAGRFLRGIGHRNTLAMRSILFDLDTIHSVYESTTDLTLMRDFANSKLQIDFRCFGFISLPNPPYAHKLDLDIRNLTASFANQRRPIRTLFKEVECPMEQADPETATGEWENMYRLDQEFADGMVIWSRQEANLDAGLASRTRRRTSWSFTTSRNMDNSPLSRIPAELRNRIYELALFQPEPITLTTHMKINAAEPCYTCAPSLAIQHHTALTMTCVAIHREEPVSFFMLSTPLSASIHLSSAPPALLQQINSSWTLAIQTASPYVRFSSTWGLLTAPLV</sequence>
<organism evidence="1 2">
    <name type="scientific">Elasticomyces elasticus</name>
    <dbReference type="NCBI Taxonomy" id="574655"/>
    <lineage>
        <taxon>Eukaryota</taxon>
        <taxon>Fungi</taxon>
        <taxon>Dikarya</taxon>
        <taxon>Ascomycota</taxon>
        <taxon>Pezizomycotina</taxon>
        <taxon>Dothideomycetes</taxon>
        <taxon>Dothideomycetidae</taxon>
        <taxon>Mycosphaerellales</taxon>
        <taxon>Teratosphaeriaceae</taxon>
        <taxon>Elasticomyces</taxon>
    </lineage>
</organism>
<dbReference type="PANTHER" id="PTHR42085:SF1">
    <property type="entry name" value="F-BOX DOMAIN-CONTAINING PROTEIN"/>
    <property type="match status" value="1"/>
</dbReference>
<protein>
    <submittedName>
        <fullName evidence="1">Uncharacterized protein</fullName>
    </submittedName>
</protein>
<dbReference type="EMBL" id="JAVRQU010000014">
    <property type="protein sequence ID" value="KAK5695153.1"/>
    <property type="molecule type" value="Genomic_DNA"/>
</dbReference>
<dbReference type="Proteomes" id="UP001310594">
    <property type="component" value="Unassembled WGS sequence"/>
</dbReference>
<name>A0AAN7VPK4_9PEZI</name>
<evidence type="ECO:0000313" key="1">
    <source>
        <dbReference type="EMBL" id="KAK5695153.1"/>
    </source>
</evidence>
<gene>
    <name evidence="1" type="ORF">LTR97_008659</name>
</gene>
<proteinExistence type="predicted"/>